<evidence type="ECO:0000256" key="2">
    <source>
        <dbReference type="SAM" id="MobiDB-lite"/>
    </source>
</evidence>
<name>A0A1E1J3J3_LEIGU</name>
<feature type="compositionally biased region" description="Low complexity" evidence="2">
    <location>
        <begin position="150"/>
        <end position="164"/>
    </location>
</feature>
<evidence type="ECO:0000256" key="1">
    <source>
        <dbReference type="SAM" id="Coils"/>
    </source>
</evidence>
<sequence length="284" mass="30866">MFDGVALPFGDSTLSGPSSASQEVRWMAFARDLVLQEIQSTPSAAQAWADAIACSQEAQRRHYRSFCDFENAVQERLPRNMHEGSPSPISGTVRPIGGHYRFGLLDRVEVAAPPATLRCAAVTGASTGTVLCLPSGGGPESKEGEEEEPLLMSSSPSVTPSVTQPMVSQTTLDGVFFEALLSQELNLALWRSCGAPQEALQCALEEMQRLDRAACAEDALLRYLNASRCTEQRAYKRRRDELQSQLHKTREKVSALEKLVCVGTAGLSGREVGIGKRLRACLHE</sequence>
<dbReference type="AlphaFoldDB" id="A0A1E1J3J3"/>
<evidence type="ECO:0000313" key="3">
    <source>
        <dbReference type="EMBL" id="CCM18160.1"/>
    </source>
</evidence>
<protein>
    <submittedName>
        <fullName evidence="3">Uncharacterized protein</fullName>
    </submittedName>
</protein>
<feature type="coiled-coil region" evidence="1">
    <location>
        <begin position="232"/>
        <end position="259"/>
    </location>
</feature>
<feature type="region of interest" description="Disordered" evidence="2">
    <location>
        <begin position="135"/>
        <end position="164"/>
    </location>
</feature>
<keyword evidence="1" id="KW-0175">Coiled coil</keyword>
<accession>A0A1E1J3J3</accession>
<organism evidence="3">
    <name type="scientific">Leishmania guyanensis</name>
    <dbReference type="NCBI Taxonomy" id="5670"/>
    <lineage>
        <taxon>Eukaryota</taxon>
        <taxon>Discoba</taxon>
        <taxon>Euglenozoa</taxon>
        <taxon>Kinetoplastea</taxon>
        <taxon>Metakinetoplastina</taxon>
        <taxon>Trypanosomatida</taxon>
        <taxon>Trypanosomatidae</taxon>
        <taxon>Leishmaniinae</taxon>
        <taxon>Leishmania</taxon>
        <taxon>Leishmania guyanensis species complex</taxon>
    </lineage>
</organism>
<gene>
    <name evidence="3" type="primary">LgM4147LRVhigh.32.01860.00890</name>
    <name evidence="3" type="ORF">BN36_3256480</name>
</gene>
<proteinExistence type="predicted"/>
<dbReference type="EMBL" id="CALQ01001513">
    <property type="protein sequence ID" value="CCM18160.1"/>
    <property type="molecule type" value="Genomic_DNA"/>
</dbReference>
<reference evidence="3" key="1">
    <citation type="submission" date="2012-08" db="EMBL/GenBank/DDBJ databases">
        <title>Comparative genomics of metastatic and non-metastatic Leishmania guyanensis provides insights into polygenic factors involved in Leishmania RNA virus infection.</title>
        <authorList>
            <person name="Smith D."/>
            <person name="Hertz-Fowler C."/>
            <person name="Martin R."/>
            <person name="Dickens N."/>
            <person name="Fasel N."/>
            <person name="Falquet L."/>
            <person name="Beverley S."/>
            <person name="Zangger H."/>
            <person name="Calderon-Copete S."/>
            <person name="Mottram J."/>
            <person name="Xenarios I."/>
        </authorList>
    </citation>
    <scope>NUCLEOTIDE SEQUENCE</scope>
    <source>
        <strain evidence="3">MHOM/BR/75/M4147/SSU:IR2SAT-LUC</strain>
    </source>
</reference>